<name>A0ABY7TJZ3_9SPHN</name>
<keyword evidence="6" id="KW-1185">Reference proteome</keyword>
<dbReference type="Pfam" id="PF20789">
    <property type="entry name" value="4HBT_3C"/>
    <property type="match status" value="1"/>
</dbReference>
<dbReference type="CDD" id="cd03445">
    <property type="entry name" value="Thioesterase_II_repeat2"/>
    <property type="match status" value="1"/>
</dbReference>
<dbReference type="Gene3D" id="2.40.160.210">
    <property type="entry name" value="Acyl-CoA thioesterase, double hotdog domain"/>
    <property type="match status" value="1"/>
</dbReference>
<dbReference type="InterPro" id="IPR029069">
    <property type="entry name" value="HotDog_dom_sf"/>
</dbReference>
<gene>
    <name evidence="5" type="ORF">PQ455_18325</name>
</gene>
<evidence type="ECO:0000313" key="5">
    <source>
        <dbReference type="EMBL" id="WCT73537.1"/>
    </source>
</evidence>
<dbReference type="PANTHER" id="PTHR11066:SF34">
    <property type="entry name" value="ACYL-COENZYME A THIOESTERASE 8"/>
    <property type="match status" value="1"/>
</dbReference>
<dbReference type="EMBL" id="CP117411">
    <property type="protein sequence ID" value="WCT73537.1"/>
    <property type="molecule type" value="Genomic_DNA"/>
</dbReference>
<dbReference type="PANTHER" id="PTHR11066">
    <property type="entry name" value="ACYL-COA THIOESTERASE"/>
    <property type="match status" value="1"/>
</dbReference>
<evidence type="ECO:0000256" key="1">
    <source>
        <dbReference type="ARBA" id="ARBA00006538"/>
    </source>
</evidence>
<dbReference type="InterPro" id="IPR003703">
    <property type="entry name" value="Acyl_CoA_thio"/>
</dbReference>
<comment type="similarity">
    <text evidence="1">Belongs to the C/M/P thioester hydrolase family.</text>
</comment>
<dbReference type="InterPro" id="IPR049449">
    <property type="entry name" value="TesB_ACOT8-like_N"/>
</dbReference>
<evidence type="ECO:0000256" key="2">
    <source>
        <dbReference type="ARBA" id="ARBA00022801"/>
    </source>
</evidence>
<dbReference type="Pfam" id="PF13622">
    <property type="entry name" value="4HBT_3"/>
    <property type="match status" value="1"/>
</dbReference>
<reference evidence="5 6" key="1">
    <citation type="submission" date="2023-02" db="EMBL/GenBank/DDBJ databases">
        <title>Genome sequence of Sphingomonas naphthae.</title>
        <authorList>
            <person name="Kim S."/>
            <person name="Heo J."/>
            <person name="Kwon S.-W."/>
        </authorList>
    </citation>
    <scope>NUCLEOTIDE SEQUENCE [LARGE SCALE GENOMIC DNA]</scope>
    <source>
        <strain evidence="5 6">KACC 18716</strain>
    </source>
</reference>
<feature type="domain" description="Acyl-CoA thioesterase-like C-terminal" evidence="4">
    <location>
        <begin position="158"/>
        <end position="287"/>
    </location>
</feature>
<proteinExistence type="inferred from homology"/>
<evidence type="ECO:0000259" key="4">
    <source>
        <dbReference type="Pfam" id="PF20789"/>
    </source>
</evidence>
<evidence type="ECO:0000313" key="6">
    <source>
        <dbReference type="Proteomes" id="UP001220395"/>
    </source>
</evidence>
<dbReference type="Proteomes" id="UP001220395">
    <property type="component" value="Chromosome"/>
</dbReference>
<feature type="domain" description="Acyl-CoA thioesterase-like N-terminal HotDog" evidence="3">
    <location>
        <begin position="37"/>
        <end position="114"/>
    </location>
</feature>
<dbReference type="RefSeq" id="WP_273687840.1">
    <property type="nucleotide sequence ID" value="NZ_CP117411.1"/>
</dbReference>
<dbReference type="CDD" id="cd03444">
    <property type="entry name" value="Thioesterase_II_repeat1"/>
    <property type="match status" value="1"/>
</dbReference>
<accession>A0ABY7TJZ3</accession>
<protein>
    <submittedName>
        <fullName evidence="5">Thioesterase family protein</fullName>
    </submittedName>
</protein>
<evidence type="ECO:0000259" key="3">
    <source>
        <dbReference type="Pfam" id="PF13622"/>
    </source>
</evidence>
<dbReference type="SUPFAM" id="SSF54637">
    <property type="entry name" value="Thioesterase/thiol ester dehydrase-isomerase"/>
    <property type="match status" value="2"/>
</dbReference>
<dbReference type="InterPro" id="IPR049450">
    <property type="entry name" value="ACOT8-like_C"/>
</dbReference>
<organism evidence="5 6">
    <name type="scientific">Sphingomonas naphthae</name>
    <dbReference type="NCBI Taxonomy" id="1813468"/>
    <lineage>
        <taxon>Bacteria</taxon>
        <taxon>Pseudomonadati</taxon>
        <taxon>Pseudomonadota</taxon>
        <taxon>Alphaproteobacteria</taxon>
        <taxon>Sphingomonadales</taxon>
        <taxon>Sphingomonadaceae</taxon>
        <taxon>Sphingomonas</taxon>
    </lineage>
</organism>
<keyword evidence="2" id="KW-0378">Hydrolase</keyword>
<dbReference type="InterPro" id="IPR042171">
    <property type="entry name" value="Acyl-CoA_hotdog"/>
</dbReference>
<sequence>MTGAASGGKGIGAADLLRLDQTGPLRFRALHNQDNGTGAIFGGQPIAQGLAAAQRTVPDWPVHSATGYYLRAGAIGVPVDYTVEVLRDGRRFASRRVLAEQAGRAIFEMLCSFHDAEDGPVHQHAVPPAMPDPETLPDIADFMRAHADRLPAILSGDFGLSFPIDLRLPDAEAAFFSPPASAERNYWMRMRTAAMLDDPAAHQCLLAFMSDFWVAATPGAPHLRVADAHRMATVTLNHSLWFHGATRADEWLLCHTESPWAGEGRGLVRGAIHDARGRLVASVTQDVSMRRL</sequence>